<evidence type="ECO:0000256" key="1">
    <source>
        <dbReference type="SAM" id="MobiDB-lite"/>
    </source>
</evidence>
<reference evidence="2" key="1">
    <citation type="submission" date="2022-03" db="EMBL/GenBank/DDBJ databases">
        <authorList>
            <person name="Lindestad O."/>
        </authorList>
    </citation>
    <scope>NUCLEOTIDE SEQUENCE</scope>
</reference>
<name>A0A8S4QZ98_9NEOP</name>
<proteinExistence type="predicted"/>
<evidence type="ECO:0000313" key="2">
    <source>
        <dbReference type="EMBL" id="CAH2226615.1"/>
    </source>
</evidence>
<dbReference type="Proteomes" id="UP000838756">
    <property type="component" value="Unassembled WGS sequence"/>
</dbReference>
<accession>A0A8S4QZ98</accession>
<feature type="region of interest" description="Disordered" evidence="1">
    <location>
        <begin position="51"/>
        <end position="76"/>
    </location>
</feature>
<gene>
    <name evidence="2" type="primary">jg8367</name>
    <name evidence="2" type="ORF">PAEG_LOCUS7310</name>
</gene>
<protein>
    <submittedName>
        <fullName evidence="2">Jg8367 protein</fullName>
    </submittedName>
</protein>
<organism evidence="2 3">
    <name type="scientific">Pararge aegeria aegeria</name>
    <dbReference type="NCBI Taxonomy" id="348720"/>
    <lineage>
        <taxon>Eukaryota</taxon>
        <taxon>Metazoa</taxon>
        <taxon>Ecdysozoa</taxon>
        <taxon>Arthropoda</taxon>
        <taxon>Hexapoda</taxon>
        <taxon>Insecta</taxon>
        <taxon>Pterygota</taxon>
        <taxon>Neoptera</taxon>
        <taxon>Endopterygota</taxon>
        <taxon>Lepidoptera</taxon>
        <taxon>Glossata</taxon>
        <taxon>Ditrysia</taxon>
        <taxon>Papilionoidea</taxon>
        <taxon>Nymphalidae</taxon>
        <taxon>Satyrinae</taxon>
        <taxon>Satyrini</taxon>
        <taxon>Parargina</taxon>
        <taxon>Pararge</taxon>
    </lineage>
</organism>
<sequence length="108" mass="12269">MFNLNQYGGFRSGCADNEMRQTYLGFKEPPCVNRWPSQQVLRRLTGRGRAATAAVRRRHAVPTHATQARPTSYPIDFRSTPPKARYLLMQRTASSPSLEFSQLRKNAA</sequence>
<dbReference type="OrthoDB" id="10600983at2759"/>
<keyword evidence="3" id="KW-1185">Reference proteome</keyword>
<evidence type="ECO:0000313" key="3">
    <source>
        <dbReference type="Proteomes" id="UP000838756"/>
    </source>
</evidence>
<comment type="caution">
    <text evidence="2">The sequence shown here is derived from an EMBL/GenBank/DDBJ whole genome shotgun (WGS) entry which is preliminary data.</text>
</comment>
<dbReference type="EMBL" id="CAKXAJ010021678">
    <property type="protein sequence ID" value="CAH2226615.1"/>
    <property type="molecule type" value="Genomic_DNA"/>
</dbReference>
<dbReference type="AlphaFoldDB" id="A0A8S4QZ98"/>